<dbReference type="PANTHER" id="PTHR10091">
    <property type="entry name" value="ALDOSE-1-EPIMERASE"/>
    <property type="match status" value="1"/>
</dbReference>
<dbReference type="RefSeq" id="WP_075125262.1">
    <property type="nucleotide sequence ID" value="NZ_MSIE01000014.1"/>
</dbReference>
<dbReference type="Proteomes" id="UP000185596">
    <property type="component" value="Unassembled WGS sequence"/>
</dbReference>
<dbReference type="SUPFAM" id="SSF74650">
    <property type="entry name" value="Galactose mutarotase-like"/>
    <property type="match status" value="1"/>
</dbReference>
<dbReference type="OrthoDB" id="4739604at2"/>
<dbReference type="PANTHER" id="PTHR10091:SF0">
    <property type="entry name" value="GALACTOSE MUTAROTASE"/>
    <property type="match status" value="1"/>
</dbReference>
<protein>
    <submittedName>
        <fullName evidence="1">Aldose epimerase</fullName>
    </submittedName>
</protein>
<dbReference type="CDD" id="cd09022">
    <property type="entry name" value="Aldose_epim_Ec_YihR"/>
    <property type="match status" value="1"/>
</dbReference>
<organism evidence="1 2">
    <name type="scientific">Actinophytocola xanthii</name>
    <dbReference type="NCBI Taxonomy" id="1912961"/>
    <lineage>
        <taxon>Bacteria</taxon>
        <taxon>Bacillati</taxon>
        <taxon>Actinomycetota</taxon>
        <taxon>Actinomycetes</taxon>
        <taxon>Pseudonocardiales</taxon>
        <taxon>Pseudonocardiaceae</taxon>
    </lineage>
</organism>
<evidence type="ECO:0000313" key="2">
    <source>
        <dbReference type="Proteomes" id="UP000185596"/>
    </source>
</evidence>
<dbReference type="InterPro" id="IPR037480">
    <property type="entry name" value="YihR-like"/>
</dbReference>
<dbReference type="InterPro" id="IPR008183">
    <property type="entry name" value="Aldose_1/G6P_1-epimerase"/>
</dbReference>
<sequence length="303" mass="32017">MGPTGQQLEIEHGDARATVTSVGASLRAFAVAGVPYLETFGEEDTPPLGAGGVLVPWPNRVAGGTWPYAGVTEQLEVTEPARGNAIHGLVRREEWTVVEHAGADVTLEVEIAGRQGWPFPFRTAITYTVGDDGLTVTHTVRNLGDEEMPFGVGTHPYPRPGGIDVDDCELRLAGATVLPVDPETLVPTGKPVPVDGTDLDFRVGAPLRGVELDTAFGGCLPAGDGLVHHTVTREGRGVEVWAEPVFGWVQVFTTGDFPGKDGRAVAVEPMTCPPDALNSGTDLIVLAPGQTWTGRWGIRPLHG</sequence>
<dbReference type="GO" id="GO:0004034">
    <property type="term" value="F:aldose 1-epimerase activity"/>
    <property type="evidence" value="ECO:0007669"/>
    <property type="project" value="TreeGrafter"/>
</dbReference>
<keyword evidence="2" id="KW-1185">Reference proteome</keyword>
<dbReference type="GO" id="GO:0033499">
    <property type="term" value="P:galactose catabolic process via UDP-galactose, Leloir pathway"/>
    <property type="evidence" value="ECO:0007669"/>
    <property type="project" value="TreeGrafter"/>
</dbReference>
<dbReference type="EMBL" id="MSIE01000014">
    <property type="protein sequence ID" value="OLF17758.1"/>
    <property type="molecule type" value="Genomic_DNA"/>
</dbReference>
<name>A0A1Q8CTS1_9PSEU</name>
<comment type="caution">
    <text evidence="1">The sequence shown here is derived from an EMBL/GenBank/DDBJ whole genome shotgun (WGS) entry which is preliminary data.</text>
</comment>
<dbReference type="InterPro" id="IPR014718">
    <property type="entry name" value="GH-type_carb-bd"/>
</dbReference>
<evidence type="ECO:0000313" key="1">
    <source>
        <dbReference type="EMBL" id="OLF17758.1"/>
    </source>
</evidence>
<gene>
    <name evidence="1" type="ORF">BU204_09695</name>
</gene>
<dbReference type="InterPro" id="IPR011013">
    <property type="entry name" value="Gal_mutarotase_sf_dom"/>
</dbReference>
<dbReference type="GO" id="GO:0030246">
    <property type="term" value="F:carbohydrate binding"/>
    <property type="evidence" value="ECO:0007669"/>
    <property type="project" value="InterPro"/>
</dbReference>
<dbReference type="Pfam" id="PF01263">
    <property type="entry name" value="Aldose_epim"/>
    <property type="match status" value="1"/>
</dbReference>
<proteinExistence type="predicted"/>
<reference evidence="1 2" key="1">
    <citation type="submission" date="2016-12" db="EMBL/GenBank/DDBJ databases">
        <title>The draft genome sequence of Actinophytocola sp. 11-183.</title>
        <authorList>
            <person name="Wang W."/>
            <person name="Yuan L."/>
        </authorList>
    </citation>
    <scope>NUCLEOTIDE SEQUENCE [LARGE SCALE GENOMIC DNA]</scope>
    <source>
        <strain evidence="1 2">11-183</strain>
    </source>
</reference>
<dbReference type="GO" id="GO:0006006">
    <property type="term" value="P:glucose metabolic process"/>
    <property type="evidence" value="ECO:0007669"/>
    <property type="project" value="TreeGrafter"/>
</dbReference>
<dbReference type="Gene3D" id="2.70.98.10">
    <property type="match status" value="1"/>
</dbReference>
<dbReference type="AlphaFoldDB" id="A0A1Q8CTS1"/>
<dbReference type="STRING" id="1912961.BU204_09695"/>
<accession>A0A1Q8CTS1</accession>